<comment type="caution">
    <text evidence="5">The sequence shown here is derived from an EMBL/GenBank/DDBJ whole genome shotgun (WGS) entry which is preliminary data.</text>
</comment>
<evidence type="ECO:0000256" key="2">
    <source>
        <dbReference type="ARBA" id="ARBA00022676"/>
    </source>
</evidence>
<dbReference type="Pfam" id="PF00535">
    <property type="entry name" value="Glycos_transf_2"/>
    <property type="match status" value="1"/>
</dbReference>
<dbReference type="RefSeq" id="WP_024739007.1">
    <property type="nucleotide sequence ID" value="NZ_CABHNX010000269.1"/>
</dbReference>
<reference evidence="5" key="1">
    <citation type="journal article" date="2022" name="Cell Host Microbe">
        <title>Colonization of the live biotherapeutic product VE303 and modulation of the microbiota and metabolites in healthy volunteers.</title>
        <authorList>
            <person name="Dsouza M."/>
            <person name="Menon R."/>
            <person name="Crossette E."/>
            <person name="Bhattarai S.K."/>
            <person name="Schneider J."/>
            <person name="Kim Y.G."/>
            <person name="Reddy S."/>
            <person name="Caballero S."/>
            <person name="Felix C."/>
            <person name="Cornacchione L."/>
            <person name="Hendrickson J."/>
            <person name="Watson A.R."/>
            <person name="Minot S.S."/>
            <person name="Greenfield N."/>
            <person name="Schopf L."/>
            <person name="Szabady R."/>
            <person name="Patarroyo J."/>
            <person name="Smith W."/>
            <person name="Harrison P."/>
            <person name="Kuijper E.J."/>
            <person name="Kelly C.P."/>
            <person name="Olle B."/>
            <person name="Bobilev D."/>
            <person name="Silber J.L."/>
            <person name="Bucci V."/>
            <person name="Roberts B."/>
            <person name="Faith J."/>
            <person name="Norman J.M."/>
        </authorList>
    </citation>
    <scope>NUCLEOTIDE SEQUENCE</scope>
    <source>
        <strain evidence="5">VE303-04</strain>
    </source>
</reference>
<dbReference type="AlphaFoldDB" id="A0AAW5EYS2"/>
<proteinExistence type="inferred from homology"/>
<protein>
    <submittedName>
        <fullName evidence="5">Glycosyltransferase</fullName>
        <ecNumber evidence="5">2.4.-.-</ecNumber>
    </submittedName>
</protein>
<dbReference type="InterPro" id="IPR050834">
    <property type="entry name" value="Glycosyltransf_2"/>
</dbReference>
<evidence type="ECO:0000256" key="3">
    <source>
        <dbReference type="ARBA" id="ARBA00022679"/>
    </source>
</evidence>
<dbReference type="PANTHER" id="PTHR43685:SF5">
    <property type="entry name" value="GLYCOSYLTRANSFERASE EPSE-RELATED"/>
    <property type="match status" value="1"/>
</dbReference>
<evidence type="ECO:0000313" key="6">
    <source>
        <dbReference type="Proteomes" id="UP001203136"/>
    </source>
</evidence>
<feature type="domain" description="Glycosyltransferase 2-like" evidence="4">
    <location>
        <begin position="7"/>
        <end position="172"/>
    </location>
</feature>
<comment type="similarity">
    <text evidence="1">Belongs to the glycosyltransferase 2 family.</text>
</comment>
<name>A0AAW5EYS2_CLOSY</name>
<gene>
    <name evidence="5" type="ORF">K5I21_00930</name>
</gene>
<dbReference type="Proteomes" id="UP001203136">
    <property type="component" value="Unassembled WGS sequence"/>
</dbReference>
<dbReference type="InterPro" id="IPR029044">
    <property type="entry name" value="Nucleotide-diphossugar_trans"/>
</dbReference>
<evidence type="ECO:0000313" key="5">
    <source>
        <dbReference type="EMBL" id="MCK0084460.1"/>
    </source>
</evidence>
<accession>A0AAW5EYS2</accession>
<dbReference type="EMBL" id="JAINVB010000001">
    <property type="protein sequence ID" value="MCK0084460.1"/>
    <property type="molecule type" value="Genomic_DNA"/>
</dbReference>
<evidence type="ECO:0000256" key="1">
    <source>
        <dbReference type="ARBA" id="ARBA00006739"/>
    </source>
</evidence>
<dbReference type="Gene3D" id="3.90.550.10">
    <property type="entry name" value="Spore Coat Polysaccharide Biosynthesis Protein SpsA, Chain A"/>
    <property type="match status" value="1"/>
</dbReference>
<sequence>MHEYKISVAISVYKKDNPKYFEQALKSVYGQTLLPDEVVLVIDGLVSEEILNIIDQFKKELYNKIAIKIIQLPQNVGLGRALNIAVNNCTYEYIARMDSDDICIPERFQLQIEKFKLENDLSVVGGGIVEFVNDINNVVGMRTVPTKHADIIKFMKRRCPFNHVTVMFKKSAVLNAGNYKHLLYNEDYYLWIRLFQEGAKFANLAGNLVYVRVGKEMYKRRGGQVYFKSEFFIQKYLLKYKIIGKRTFLENILIRVIVQLILPNSVRGWFFKKFARQTKI</sequence>
<organism evidence="5 6">
    <name type="scientific">Clostridium symbiosum</name>
    <name type="common">Bacteroides symbiosus</name>
    <dbReference type="NCBI Taxonomy" id="1512"/>
    <lineage>
        <taxon>Bacteria</taxon>
        <taxon>Bacillati</taxon>
        <taxon>Bacillota</taxon>
        <taxon>Clostridia</taxon>
        <taxon>Lachnospirales</taxon>
        <taxon>Lachnospiraceae</taxon>
        <taxon>Otoolea</taxon>
    </lineage>
</organism>
<dbReference type="EC" id="2.4.-.-" evidence="5"/>
<keyword evidence="3 5" id="KW-0808">Transferase</keyword>
<dbReference type="GO" id="GO:0016757">
    <property type="term" value="F:glycosyltransferase activity"/>
    <property type="evidence" value="ECO:0007669"/>
    <property type="project" value="UniProtKB-KW"/>
</dbReference>
<evidence type="ECO:0000259" key="4">
    <source>
        <dbReference type="Pfam" id="PF00535"/>
    </source>
</evidence>
<keyword evidence="2 5" id="KW-0328">Glycosyltransferase</keyword>
<dbReference type="InterPro" id="IPR001173">
    <property type="entry name" value="Glyco_trans_2-like"/>
</dbReference>
<dbReference type="PANTHER" id="PTHR43685">
    <property type="entry name" value="GLYCOSYLTRANSFERASE"/>
    <property type="match status" value="1"/>
</dbReference>
<dbReference type="SUPFAM" id="SSF53448">
    <property type="entry name" value="Nucleotide-diphospho-sugar transferases"/>
    <property type="match status" value="1"/>
</dbReference>